<name>A0A1E7Z753_9ALTE</name>
<evidence type="ECO:0000313" key="3">
    <source>
        <dbReference type="EMBL" id="OFC69356.1"/>
    </source>
</evidence>
<dbReference type="InterPro" id="IPR016035">
    <property type="entry name" value="Acyl_Trfase/lysoPLipase"/>
</dbReference>
<evidence type="ECO:0000313" key="4">
    <source>
        <dbReference type="Proteomes" id="UP000175691"/>
    </source>
</evidence>
<feature type="domain" description="PNPLA" evidence="2">
    <location>
        <begin position="63"/>
        <end position="111"/>
    </location>
</feature>
<evidence type="ECO:0000256" key="1">
    <source>
        <dbReference type="ARBA" id="ARBA00023098"/>
    </source>
</evidence>
<dbReference type="GO" id="GO:0004623">
    <property type="term" value="F:phospholipase A2 activity"/>
    <property type="evidence" value="ECO:0007669"/>
    <property type="project" value="TreeGrafter"/>
</dbReference>
<dbReference type="PANTHER" id="PTHR10728">
    <property type="entry name" value="CYTOSOLIC PHOSPHOLIPASE A2"/>
    <property type="match status" value="1"/>
</dbReference>
<dbReference type="Gene3D" id="3.40.1090.10">
    <property type="entry name" value="Cytosolic phospholipase A2 catalytic domain"/>
    <property type="match status" value="2"/>
</dbReference>
<protein>
    <recommendedName>
        <fullName evidence="2">PNPLA domain-containing protein</fullName>
    </recommendedName>
</protein>
<dbReference type="GO" id="GO:0005829">
    <property type="term" value="C:cytosol"/>
    <property type="evidence" value="ECO:0007669"/>
    <property type="project" value="TreeGrafter"/>
</dbReference>
<dbReference type="RefSeq" id="WP_070126802.1">
    <property type="nucleotide sequence ID" value="NZ_MDHN01000040.1"/>
</dbReference>
<dbReference type="STRING" id="1656094.BFC18_18250"/>
<accession>A0A1E7Z753</accession>
<dbReference type="EMBL" id="MDHN01000040">
    <property type="protein sequence ID" value="OFC69356.1"/>
    <property type="molecule type" value="Genomic_DNA"/>
</dbReference>
<dbReference type="Proteomes" id="UP000175691">
    <property type="component" value="Unassembled WGS sequence"/>
</dbReference>
<dbReference type="OrthoDB" id="100544at2"/>
<proteinExistence type="predicted"/>
<keyword evidence="1" id="KW-0443">Lipid metabolism</keyword>
<dbReference type="GO" id="GO:0046475">
    <property type="term" value="P:glycerophospholipid catabolic process"/>
    <property type="evidence" value="ECO:0007669"/>
    <property type="project" value="TreeGrafter"/>
</dbReference>
<gene>
    <name evidence="3" type="ORF">BFC18_18250</name>
</gene>
<dbReference type="SUPFAM" id="SSF52151">
    <property type="entry name" value="FabD/lysophospholipase-like"/>
    <property type="match status" value="1"/>
</dbReference>
<evidence type="ECO:0000259" key="2">
    <source>
        <dbReference type="Pfam" id="PF01734"/>
    </source>
</evidence>
<sequence>MLILDSNKCLFAFLFILLTTTGCQSVTKEEVSHLGLKISEIDSNKKHQIFAKEFEHTNPELGLSLSGGGMRSASFSMGILAGLNQQDLLKNIDYLSTVSGGGYAAYWYMSALYYSQKAYLEPNNVGDLVKPRIFFNDCYPANDPKFNRYKGTTNNVYPSICEDTYDRWSQRYRFQNQIAEQTDLLNYHMDGGNSILGVSKGTVAQGFEYLGIITSQIFSLPVHHLGNTLFDWNIQFSPVKSAYNHGLERAFGLYPIDVSQPHVDDRIYRNADSFLWMNNYSAKDLTFEQIQDAYQQNSRLCNDADSNGACNKMPFWILNTAANYNRNICKVDSPTTNTDRIFEFTPLSYGSEQNGFVDKPYGELTLSDVVQLSGAAMDSQYSMFAHPLGTGLLHLFNFNLGQKVDNYHPNSPSSSWRAILPIPFYCFPIVDSPTEASSIYLSDGAHVEHSGAYSLIRRGVKNIIMADASEDGNGEWLELKNLARMIKKEHNLELSLFSEDGNQIALLDQNDEPINAKVVDPLDAAQNIYTGTVTGFAPGFITEDESKNFIKLWFIKTGLIKHRLAENCGEDEAYPCSVSKYFQKRHDMQNGKCVVSDSSIFPNNSTISTSYEMSVDVYFAYRDLGKFIAQRFELSEDGEIRVNHLTLTVDNLLPFNECGLHNQ</sequence>
<reference evidence="3 4" key="1">
    <citation type="submission" date="2016-08" db="EMBL/GenBank/DDBJ databases">
        <authorList>
            <person name="Seilhamer J.J."/>
        </authorList>
    </citation>
    <scope>NUCLEOTIDE SEQUENCE [LARGE SCALE GENOMIC DNA]</scope>
    <source>
        <strain evidence="3 4">KCTC 42603</strain>
    </source>
</reference>
<dbReference type="PANTHER" id="PTHR10728:SF40">
    <property type="entry name" value="PATATIN FAMILY PROTEIN"/>
    <property type="match status" value="1"/>
</dbReference>
<dbReference type="AlphaFoldDB" id="A0A1E7Z753"/>
<comment type="caution">
    <text evidence="3">The sequence shown here is derived from an EMBL/GenBank/DDBJ whole genome shotgun (WGS) entry which is preliminary data.</text>
</comment>
<dbReference type="InterPro" id="IPR002641">
    <property type="entry name" value="PNPLA_dom"/>
</dbReference>
<keyword evidence="4" id="KW-1185">Reference proteome</keyword>
<dbReference type="Pfam" id="PF01734">
    <property type="entry name" value="Patatin"/>
    <property type="match status" value="1"/>
</dbReference>
<organism evidence="3 4">
    <name type="scientific">Alteromonas confluentis</name>
    <dbReference type="NCBI Taxonomy" id="1656094"/>
    <lineage>
        <taxon>Bacteria</taxon>
        <taxon>Pseudomonadati</taxon>
        <taxon>Pseudomonadota</taxon>
        <taxon>Gammaproteobacteria</taxon>
        <taxon>Alteromonadales</taxon>
        <taxon>Alteromonadaceae</taxon>
        <taxon>Alteromonas/Salinimonas group</taxon>
        <taxon>Alteromonas</taxon>
    </lineage>
</organism>